<accession>A0A8D4UT73</accession>
<dbReference type="InterPro" id="IPR036390">
    <property type="entry name" value="WH_DNA-bd_sf"/>
</dbReference>
<gene>
    <name evidence="6" type="ORF">Dia5BBH33_00280</name>
</gene>
<dbReference type="InterPro" id="IPR050950">
    <property type="entry name" value="HTH-type_LysR_regulators"/>
</dbReference>
<keyword evidence="2" id="KW-0805">Transcription regulation</keyword>
<sequence>MEIRVLKYFLTVAREGSITRAAEILHVTQPTLSRQILELERETGVKLLDRGSRHVSLTSDGLLLKRRAEEIVDLVDKTEKELSGNKTVEGTVNCAGGELLVMDHFSDLIMRFQEKHPLVRFDINTDITGRVNEKMDSGLIDTAIFVRPFDAEKYDYVPIGPEARFCAAMRTDDPLAQKEHVTKEDLAGKKLVLISRGELNADIRSWLGDVCETIQTPIHCDLGANSSLFAKRKGLYIITTEGTMPLVDDRIVKYVPLYPEMRIQTVVAWKRGQPFGRAAQAFIEFLKEELGEK</sequence>
<dbReference type="RefSeq" id="WP_143332100.1">
    <property type="nucleotide sequence ID" value="NZ_AP019697.1"/>
</dbReference>
<dbReference type="FunFam" id="1.10.10.10:FF:000001">
    <property type="entry name" value="LysR family transcriptional regulator"/>
    <property type="match status" value="1"/>
</dbReference>
<dbReference type="SUPFAM" id="SSF46785">
    <property type="entry name" value="Winged helix' DNA-binding domain"/>
    <property type="match status" value="1"/>
</dbReference>
<dbReference type="InterPro" id="IPR036388">
    <property type="entry name" value="WH-like_DNA-bd_sf"/>
</dbReference>
<dbReference type="EMBL" id="AP019697">
    <property type="protein sequence ID" value="BBK24093.1"/>
    <property type="molecule type" value="Genomic_DNA"/>
</dbReference>
<dbReference type="CDD" id="cd05466">
    <property type="entry name" value="PBP2_LTTR_substrate"/>
    <property type="match status" value="1"/>
</dbReference>
<dbReference type="GeneID" id="92715248"/>
<dbReference type="GO" id="GO:0005829">
    <property type="term" value="C:cytosol"/>
    <property type="evidence" value="ECO:0007669"/>
    <property type="project" value="TreeGrafter"/>
</dbReference>
<dbReference type="Proteomes" id="UP000320585">
    <property type="component" value="Chromosome"/>
</dbReference>
<dbReference type="Gene3D" id="3.40.190.290">
    <property type="match status" value="1"/>
</dbReference>
<evidence type="ECO:0000256" key="1">
    <source>
        <dbReference type="ARBA" id="ARBA00009437"/>
    </source>
</evidence>
<comment type="similarity">
    <text evidence="1">Belongs to the LysR transcriptional regulatory family.</text>
</comment>
<evidence type="ECO:0000313" key="6">
    <source>
        <dbReference type="EMBL" id="BBK24093.1"/>
    </source>
</evidence>
<feature type="domain" description="HTH lysR-type" evidence="5">
    <location>
        <begin position="1"/>
        <end position="58"/>
    </location>
</feature>
<dbReference type="PRINTS" id="PR00039">
    <property type="entry name" value="HTHLYSR"/>
</dbReference>
<evidence type="ECO:0000256" key="4">
    <source>
        <dbReference type="ARBA" id="ARBA00023163"/>
    </source>
</evidence>
<keyword evidence="4" id="KW-0804">Transcription</keyword>
<dbReference type="SUPFAM" id="SSF53850">
    <property type="entry name" value="Periplasmic binding protein-like II"/>
    <property type="match status" value="1"/>
</dbReference>
<evidence type="ECO:0000313" key="7">
    <source>
        <dbReference type="Proteomes" id="UP000320585"/>
    </source>
</evidence>
<evidence type="ECO:0000256" key="3">
    <source>
        <dbReference type="ARBA" id="ARBA00023125"/>
    </source>
</evidence>
<keyword evidence="7" id="KW-1185">Reference proteome</keyword>
<dbReference type="KEGG" id="dho:Dia5BBH33_00280"/>
<protein>
    <submittedName>
        <fullName evidence="6">LysR family transcriptional regulator</fullName>
    </submittedName>
</protein>
<dbReference type="Pfam" id="PF00126">
    <property type="entry name" value="HTH_1"/>
    <property type="match status" value="1"/>
</dbReference>
<dbReference type="Pfam" id="PF03466">
    <property type="entry name" value="LysR_substrate"/>
    <property type="match status" value="1"/>
</dbReference>
<dbReference type="AlphaFoldDB" id="A0A8D4UT73"/>
<reference evidence="7" key="1">
    <citation type="submission" date="2019-05" db="EMBL/GenBank/DDBJ databases">
        <title>Complete genome sequencing of Dialister sp. strain 5BBH33.</title>
        <authorList>
            <person name="Sakamoto M."/>
            <person name="Murakami T."/>
            <person name="Mori H."/>
        </authorList>
    </citation>
    <scope>NUCLEOTIDE SEQUENCE [LARGE SCALE GENOMIC DNA]</scope>
    <source>
        <strain evidence="7">5BBH33</strain>
    </source>
</reference>
<dbReference type="InterPro" id="IPR005119">
    <property type="entry name" value="LysR_subst-bd"/>
</dbReference>
<keyword evidence="3" id="KW-0238">DNA-binding</keyword>
<evidence type="ECO:0000259" key="5">
    <source>
        <dbReference type="PROSITE" id="PS50931"/>
    </source>
</evidence>
<organism evidence="6 7">
    <name type="scientific">Dialister hominis</name>
    <dbReference type="NCBI Taxonomy" id="2582419"/>
    <lineage>
        <taxon>Bacteria</taxon>
        <taxon>Bacillati</taxon>
        <taxon>Bacillota</taxon>
        <taxon>Negativicutes</taxon>
        <taxon>Veillonellales</taxon>
        <taxon>Veillonellaceae</taxon>
        <taxon>Dialister</taxon>
    </lineage>
</organism>
<dbReference type="PANTHER" id="PTHR30419:SF8">
    <property type="entry name" value="NITROGEN ASSIMILATION TRANSCRIPTIONAL ACTIVATOR-RELATED"/>
    <property type="match status" value="1"/>
</dbReference>
<dbReference type="InterPro" id="IPR000847">
    <property type="entry name" value="LysR_HTH_N"/>
</dbReference>
<dbReference type="PANTHER" id="PTHR30419">
    <property type="entry name" value="HTH-TYPE TRANSCRIPTIONAL REGULATOR YBHD"/>
    <property type="match status" value="1"/>
</dbReference>
<dbReference type="GO" id="GO:0003677">
    <property type="term" value="F:DNA binding"/>
    <property type="evidence" value="ECO:0007669"/>
    <property type="project" value="UniProtKB-KW"/>
</dbReference>
<dbReference type="Gene3D" id="1.10.10.10">
    <property type="entry name" value="Winged helix-like DNA-binding domain superfamily/Winged helix DNA-binding domain"/>
    <property type="match status" value="1"/>
</dbReference>
<dbReference type="GO" id="GO:0003700">
    <property type="term" value="F:DNA-binding transcription factor activity"/>
    <property type="evidence" value="ECO:0007669"/>
    <property type="project" value="InterPro"/>
</dbReference>
<dbReference type="PROSITE" id="PS50931">
    <property type="entry name" value="HTH_LYSR"/>
    <property type="match status" value="1"/>
</dbReference>
<dbReference type="OrthoDB" id="107670at2"/>
<name>A0A8D4UT73_9FIRM</name>
<evidence type="ECO:0000256" key="2">
    <source>
        <dbReference type="ARBA" id="ARBA00023015"/>
    </source>
</evidence>
<proteinExistence type="inferred from homology"/>